<dbReference type="Proteomes" id="UP000775547">
    <property type="component" value="Unassembled WGS sequence"/>
</dbReference>
<dbReference type="CDD" id="cd03062">
    <property type="entry name" value="TRX_Fd_Sucrase"/>
    <property type="match status" value="1"/>
</dbReference>
<reference evidence="2" key="2">
    <citation type="submission" date="2021-10" db="EMBL/GenBank/DDBJ databases">
        <title>Phylogenomics reveals ancestral predisposition of the termite-cultivated fungus Termitomyces towards a domesticated lifestyle.</title>
        <authorList>
            <person name="Auxier B."/>
            <person name="Grum-Grzhimaylo A."/>
            <person name="Cardenas M.E."/>
            <person name="Lodge J.D."/>
            <person name="Laessoe T."/>
            <person name="Pedersen O."/>
            <person name="Smith M.E."/>
            <person name="Kuyper T.W."/>
            <person name="Franco-Molano E.A."/>
            <person name="Baroni T.J."/>
            <person name="Aanen D.K."/>
        </authorList>
    </citation>
    <scope>NUCLEOTIDE SEQUENCE</scope>
    <source>
        <strain evidence="2">AP01</strain>
        <tissue evidence="2">Mycelium</tissue>
    </source>
</reference>
<comment type="caution">
    <text evidence="2">The sequence shown here is derived from an EMBL/GenBank/DDBJ whole genome shotgun (WGS) entry which is preliminary data.</text>
</comment>
<name>A0A9P7G6N1_9AGAR</name>
<accession>A0A9P7G6N1</accession>
<evidence type="ECO:0000313" key="2">
    <source>
        <dbReference type="EMBL" id="KAG5644528.1"/>
    </source>
</evidence>
<protein>
    <submittedName>
        <fullName evidence="2">Uncharacterized protein</fullName>
    </submittedName>
</protein>
<dbReference type="Pfam" id="PF06999">
    <property type="entry name" value="Suc_Fer-like"/>
    <property type="match status" value="1"/>
</dbReference>
<dbReference type="EMBL" id="JABCKV010000067">
    <property type="protein sequence ID" value="KAG5644528.1"/>
    <property type="molecule type" value="Genomic_DNA"/>
</dbReference>
<gene>
    <name evidence="2" type="ORF">DXG03_008270</name>
</gene>
<dbReference type="SUPFAM" id="SSF52833">
    <property type="entry name" value="Thioredoxin-like"/>
    <property type="match status" value="1"/>
</dbReference>
<dbReference type="Gene3D" id="3.40.30.10">
    <property type="entry name" value="Glutaredoxin"/>
    <property type="match status" value="1"/>
</dbReference>
<organism evidence="2 3">
    <name type="scientific">Asterophora parasitica</name>
    <dbReference type="NCBI Taxonomy" id="117018"/>
    <lineage>
        <taxon>Eukaryota</taxon>
        <taxon>Fungi</taxon>
        <taxon>Dikarya</taxon>
        <taxon>Basidiomycota</taxon>
        <taxon>Agaricomycotina</taxon>
        <taxon>Agaricomycetes</taxon>
        <taxon>Agaricomycetidae</taxon>
        <taxon>Agaricales</taxon>
        <taxon>Tricholomatineae</taxon>
        <taxon>Lyophyllaceae</taxon>
        <taxon>Asterophora</taxon>
    </lineage>
</organism>
<reference evidence="2" key="1">
    <citation type="submission" date="2020-07" db="EMBL/GenBank/DDBJ databases">
        <authorList>
            <person name="Nieuwenhuis M."/>
            <person name="Van De Peppel L.J.J."/>
        </authorList>
    </citation>
    <scope>NUCLEOTIDE SEQUENCE</scope>
    <source>
        <strain evidence="2">AP01</strain>
        <tissue evidence="2">Mycelium</tissue>
    </source>
</reference>
<keyword evidence="3" id="KW-1185">Reference proteome</keyword>
<sequence>MLSASSSTRPILYSALSSSRRPFSTILNPEPASSPTSDGKKPLFGTVPSHRSYIFLHASEPPTAFPARVSTPLQRALQLQVTKWGGMVNFSWFGPEHHSQTGNGTGVTAFSSLGGRLEIPELTLENVDAVAETLRRHASEGPGITAEEEPEVHLYVCTHGARDCRCGDVGGAVVRALREEVARRVEADSGGKASRVRVGEVAHGGANCGIHRHAANLLVYPHGDWLGLLKPEDVPSVLTSILEYSIRPFGAQDKPIVPRHWRGRMGLSKDEQVELFESQSAADSDEVHIRPSIQRRLGS</sequence>
<dbReference type="OrthoDB" id="10253744at2759"/>
<dbReference type="InterPro" id="IPR009737">
    <property type="entry name" value="Aim32/Apd1-like"/>
</dbReference>
<feature type="region of interest" description="Disordered" evidence="1">
    <location>
        <begin position="277"/>
        <end position="299"/>
    </location>
</feature>
<dbReference type="AlphaFoldDB" id="A0A9P7G6N1"/>
<dbReference type="PANTHER" id="PTHR31902">
    <property type="entry name" value="ACTIN PATCHES DISTAL PROTEIN 1"/>
    <property type="match status" value="1"/>
</dbReference>
<dbReference type="InterPro" id="IPR036249">
    <property type="entry name" value="Thioredoxin-like_sf"/>
</dbReference>
<evidence type="ECO:0000256" key="1">
    <source>
        <dbReference type="SAM" id="MobiDB-lite"/>
    </source>
</evidence>
<dbReference type="PANTHER" id="PTHR31902:SF14">
    <property type="entry name" value="ACTIN PATCHES DISTAL PROTEIN 1"/>
    <property type="match status" value="1"/>
</dbReference>
<proteinExistence type="predicted"/>
<evidence type="ECO:0000313" key="3">
    <source>
        <dbReference type="Proteomes" id="UP000775547"/>
    </source>
</evidence>